<keyword evidence="8" id="KW-1185">Reference proteome</keyword>
<dbReference type="Proteomes" id="UP000380867">
    <property type="component" value="Unassembled WGS sequence"/>
</dbReference>
<evidence type="ECO:0000256" key="3">
    <source>
        <dbReference type="ARBA" id="ARBA00023163"/>
    </source>
</evidence>
<organism evidence="7 8">
    <name type="scientific">Aeromicrobium ginsengisoli</name>
    <dbReference type="NCBI Taxonomy" id="363867"/>
    <lineage>
        <taxon>Bacteria</taxon>
        <taxon>Bacillati</taxon>
        <taxon>Actinomycetota</taxon>
        <taxon>Actinomycetes</taxon>
        <taxon>Propionibacteriales</taxon>
        <taxon>Nocardioidaceae</taxon>
        <taxon>Aeromicrobium</taxon>
    </lineage>
</organism>
<evidence type="ECO:0000256" key="2">
    <source>
        <dbReference type="ARBA" id="ARBA00023125"/>
    </source>
</evidence>
<dbReference type="EMBL" id="SDPQ02000002">
    <property type="protein sequence ID" value="KAA1398315.1"/>
    <property type="molecule type" value="Genomic_DNA"/>
</dbReference>
<dbReference type="InterPro" id="IPR041674">
    <property type="entry name" value="TetR_C_22"/>
</dbReference>
<keyword evidence="3" id="KW-0804">Transcription</keyword>
<comment type="caution">
    <text evidence="7">The sequence shown here is derived from an EMBL/GenBank/DDBJ whole genome shotgun (WGS) entry which is preliminary data.</text>
</comment>
<feature type="DNA-binding region" description="H-T-H motif" evidence="4">
    <location>
        <begin position="49"/>
        <end position="68"/>
    </location>
</feature>
<dbReference type="Pfam" id="PF00440">
    <property type="entry name" value="TetR_N"/>
    <property type="match status" value="1"/>
</dbReference>
<dbReference type="InterPro" id="IPR001647">
    <property type="entry name" value="HTH_TetR"/>
</dbReference>
<feature type="compositionally biased region" description="Polar residues" evidence="5">
    <location>
        <begin position="15"/>
        <end position="25"/>
    </location>
</feature>
<dbReference type="PROSITE" id="PS50977">
    <property type="entry name" value="HTH_TETR_2"/>
    <property type="match status" value="1"/>
</dbReference>
<dbReference type="SUPFAM" id="SSF46689">
    <property type="entry name" value="Homeodomain-like"/>
    <property type="match status" value="1"/>
</dbReference>
<name>A0A5M4FG98_9ACTN</name>
<evidence type="ECO:0000313" key="7">
    <source>
        <dbReference type="EMBL" id="KAA1398315.1"/>
    </source>
</evidence>
<dbReference type="InterPro" id="IPR050109">
    <property type="entry name" value="HTH-type_TetR-like_transc_reg"/>
</dbReference>
<proteinExistence type="predicted"/>
<keyword evidence="1" id="KW-0805">Transcription regulation</keyword>
<protein>
    <submittedName>
        <fullName evidence="7">TetR/AcrR family transcriptional regulator</fullName>
    </submittedName>
</protein>
<feature type="region of interest" description="Disordered" evidence="5">
    <location>
        <begin position="1"/>
        <end position="26"/>
    </location>
</feature>
<evidence type="ECO:0000313" key="8">
    <source>
        <dbReference type="Proteomes" id="UP000380867"/>
    </source>
</evidence>
<feature type="domain" description="HTH tetR-type" evidence="6">
    <location>
        <begin position="26"/>
        <end position="86"/>
    </location>
</feature>
<gene>
    <name evidence="7" type="ORF">ESP70_009635</name>
</gene>
<dbReference type="GO" id="GO:0003700">
    <property type="term" value="F:DNA-binding transcription factor activity"/>
    <property type="evidence" value="ECO:0007669"/>
    <property type="project" value="TreeGrafter"/>
</dbReference>
<evidence type="ECO:0000256" key="4">
    <source>
        <dbReference type="PROSITE-ProRule" id="PRU00335"/>
    </source>
</evidence>
<dbReference type="PRINTS" id="PR00455">
    <property type="entry name" value="HTHTETR"/>
</dbReference>
<accession>A0A5M4FG98</accession>
<evidence type="ECO:0000256" key="1">
    <source>
        <dbReference type="ARBA" id="ARBA00023015"/>
    </source>
</evidence>
<dbReference type="Pfam" id="PF17928">
    <property type="entry name" value="TetR_C_22"/>
    <property type="match status" value="1"/>
</dbReference>
<dbReference type="InterPro" id="IPR009057">
    <property type="entry name" value="Homeodomain-like_sf"/>
</dbReference>
<reference evidence="7" key="1">
    <citation type="submission" date="2019-09" db="EMBL/GenBank/DDBJ databases">
        <authorList>
            <person name="Li J."/>
        </authorList>
    </citation>
    <scope>NUCLEOTIDE SEQUENCE [LARGE SCALE GENOMIC DNA]</scope>
    <source>
        <strain evidence="7">JCM 14732</strain>
    </source>
</reference>
<dbReference type="OrthoDB" id="5242390at2"/>
<sequence length="218" mass="23830">MSMSAPVTDLGWQSRLRNAPQQPRSQAKIEQAVDAADRLLARSGANAVTTTRVAAEAGIAVGTIYRYFPDKEALFDALAARCLARFESLMDGLVQQSRTEKWADPVGMLFDVYTDLYRTDAGLRAIWFGGLLSENLREADRAHKRVMAQGLRDILISQDIAGDAPELATVCHAAMLASDAITQEAFRNNDSGDTALMAEAKTMLRSYVASINERFTPA</sequence>
<dbReference type="GO" id="GO:0000976">
    <property type="term" value="F:transcription cis-regulatory region binding"/>
    <property type="evidence" value="ECO:0007669"/>
    <property type="project" value="TreeGrafter"/>
</dbReference>
<dbReference type="Gene3D" id="1.10.357.10">
    <property type="entry name" value="Tetracycline Repressor, domain 2"/>
    <property type="match status" value="1"/>
</dbReference>
<keyword evidence="2 4" id="KW-0238">DNA-binding</keyword>
<evidence type="ECO:0000256" key="5">
    <source>
        <dbReference type="SAM" id="MobiDB-lite"/>
    </source>
</evidence>
<dbReference type="AlphaFoldDB" id="A0A5M4FG98"/>
<dbReference type="PANTHER" id="PTHR30055">
    <property type="entry name" value="HTH-TYPE TRANSCRIPTIONAL REGULATOR RUTR"/>
    <property type="match status" value="1"/>
</dbReference>
<evidence type="ECO:0000259" key="6">
    <source>
        <dbReference type="PROSITE" id="PS50977"/>
    </source>
</evidence>
<dbReference type="PANTHER" id="PTHR30055:SF234">
    <property type="entry name" value="HTH-TYPE TRANSCRIPTIONAL REGULATOR BETI"/>
    <property type="match status" value="1"/>
</dbReference>